<dbReference type="Proteomes" id="UP000320735">
    <property type="component" value="Unassembled WGS sequence"/>
</dbReference>
<gene>
    <name evidence="1" type="ORF">CA54_51240</name>
</gene>
<reference evidence="1 2" key="1">
    <citation type="submission" date="2019-02" db="EMBL/GenBank/DDBJ databases">
        <title>Deep-cultivation of Planctomycetes and their phenomic and genomic characterization uncovers novel biology.</title>
        <authorList>
            <person name="Wiegand S."/>
            <person name="Jogler M."/>
            <person name="Boedeker C."/>
            <person name="Pinto D."/>
            <person name="Vollmers J."/>
            <person name="Rivas-Marin E."/>
            <person name="Kohn T."/>
            <person name="Peeters S.H."/>
            <person name="Heuer A."/>
            <person name="Rast P."/>
            <person name="Oberbeckmann S."/>
            <person name="Bunk B."/>
            <person name="Jeske O."/>
            <person name="Meyerdierks A."/>
            <person name="Storesund J.E."/>
            <person name="Kallscheuer N."/>
            <person name="Luecker S."/>
            <person name="Lage O.M."/>
            <person name="Pohl T."/>
            <person name="Merkel B.J."/>
            <person name="Hornburger P."/>
            <person name="Mueller R.-W."/>
            <person name="Bruemmer F."/>
            <person name="Labrenz M."/>
            <person name="Spormann A.M."/>
            <person name="Op Den Camp H."/>
            <person name="Overmann J."/>
            <person name="Amann R."/>
            <person name="Jetten M.S.M."/>
            <person name="Mascher T."/>
            <person name="Medema M.H."/>
            <person name="Devos D.P."/>
            <person name="Kaster A.-K."/>
            <person name="Ovreas L."/>
            <person name="Rohde M."/>
            <person name="Galperin M.Y."/>
            <person name="Jogler C."/>
        </authorList>
    </citation>
    <scope>NUCLEOTIDE SEQUENCE [LARGE SCALE GENOMIC DNA]</scope>
    <source>
        <strain evidence="1 2">CA54</strain>
    </source>
</reference>
<sequence>MRDHGSFQVFADYFQFYLWDKEKRPIAPVDYTDEDIKRRVKTAPYIVVIQTARNMSVPFQIEIYETAPGFEANDWDHIAECSLDVPSGCLQIHESTGGPIADFTVTPSCFRIRAFFGKLGGVSDNGLDGNDHYKVTMWPAEYLEVHVVKQWEG</sequence>
<accession>A0A5C6B335</accession>
<comment type="caution">
    <text evidence="1">The sequence shown here is derived from an EMBL/GenBank/DDBJ whole genome shotgun (WGS) entry which is preliminary data.</text>
</comment>
<organism evidence="1 2">
    <name type="scientific">Symmachiella macrocystis</name>
    <dbReference type="NCBI Taxonomy" id="2527985"/>
    <lineage>
        <taxon>Bacteria</taxon>
        <taxon>Pseudomonadati</taxon>
        <taxon>Planctomycetota</taxon>
        <taxon>Planctomycetia</taxon>
        <taxon>Planctomycetales</taxon>
        <taxon>Planctomycetaceae</taxon>
        <taxon>Symmachiella</taxon>
    </lineage>
</organism>
<protein>
    <submittedName>
        <fullName evidence="1">Uncharacterized protein</fullName>
    </submittedName>
</protein>
<evidence type="ECO:0000313" key="1">
    <source>
        <dbReference type="EMBL" id="TWU06725.1"/>
    </source>
</evidence>
<dbReference type="RefSeq" id="WP_197532788.1">
    <property type="nucleotide sequence ID" value="NZ_SJPP01000003.1"/>
</dbReference>
<evidence type="ECO:0000313" key="2">
    <source>
        <dbReference type="Proteomes" id="UP000320735"/>
    </source>
</evidence>
<dbReference type="EMBL" id="SJPP01000003">
    <property type="protein sequence ID" value="TWU06725.1"/>
    <property type="molecule type" value="Genomic_DNA"/>
</dbReference>
<name>A0A5C6B335_9PLAN</name>
<keyword evidence="2" id="KW-1185">Reference proteome</keyword>
<dbReference type="AlphaFoldDB" id="A0A5C6B335"/>
<proteinExistence type="predicted"/>